<dbReference type="AlphaFoldDB" id="A0A344LUV1"/>
<dbReference type="EMBL" id="CP030261">
    <property type="protein sequence ID" value="AXB57693.1"/>
    <property type="molecule type" value="Genomic_DNA"/>
</dbReference>
<gene>
    <name evidence="1" type="ORF">HYN86_14245</name>
</gene>
<keyword evidence="2" id="KW-1185">Reference proteome</keyword>
<reference evidence="1 2" key="1">
    <citation type="submission" date="2018-06" db="EMBL/GenBank/DDBJ databases">
        <title>Genome sequencing of Flavobacterium.</title>
        <authorList>
            <person name="Baek M.-G."/>
            <person name="Yi H."/>
        </authorList>
    </citation>
    <scope>NUCLEOTIDE SEQUENCE [LARGE SCALE GENOMIC DNA]</scope>
    <source>
        <strain evidence="1 2">HYN0086</strain>
    </source>
</reference>
<dbReference type="KEGG" id="ffl:HYN86_14245"/>
<evidence type="ECO:0000313" key="2">
    <source>
        <dbReference type="Proteomes" id="UP000251561"/>
    </source>
</evidence>
<proteinExistence type="predicted"/>
<accession>A0A344LUV1</accession>
<protein>
    <submittedName>
        <fullName evidence="1">Uncharacterized protein</fullName>
    </submittedName>
</protein>
<dbReference type="Proteomes" id="UP000251561">
    <property type="component" value="Chromosome"/>
</dbReference>
<sequence>MIPHYWNNLELISNDDGIEDIFVRGWTRSIQGTMGFGFTQILTRPSKRHLIDIVQATNETQGKG</sequence>
<name>A0A344LUV1_9FLAO</name>
<evidence type="ECO:0000313" key="1">
    <source>
        <dbReference type="EMBL" id="AXB57693.1"/>
    </source>
</evidence>
<dbReference type="RefSeq" id="WP_113678637.1">
    <property type="nucleotide sequence ID" value="NZ_CP030261.1"/>
</dbReference>
<organism evidence="1 2">
    <name type="scientific">Flavobacterium fluviale</name>
    <dbReference type="NCBI Taxonomy" id="2249356"/>
    <lineage>
        <taxon>Bacteria</taxon>
        <taxon>Pseudomonadati</taxon>
        <taxon>Bacteroidota</taxon>
        <taxon>Flavobacteriia</taxon>
        <taxon>Flavobacteriales</taxon>
        <taxon>Flavobacteriaceae</taxon>
        <taxon>Flavobacterium</taxon>
    </lineage>
</organism>
<dbReference type="OrthoDB" id="9802901at2"/>